<evidence type="ECO:0000313" key="1">
    <source>
        <dbReference type="EMBL" id="JAD94588.1"/>
    </source>
</evidence>
<protein>
    <submittedName>
        <fullName evidence="1">Uncharacterized protein</fullName>
    </submittedName>
</protein>
<dbReference type="EMBL" id="GBRH01203307">
    <property type="protein sequence ID" value="JAD94588.1"/>
    <property type="molecule type" value="Transcribed_RNA"/>
</dbReference>
<reference evidence="1" key="2">
    <citation type="journal article" date="2015" name="Data Brief">
        <title>Shoot transcriptome of the giant reed, Arundo donax.</title>
        <authorList>
            <person name="Barrero R.A."/>
            <person name="Guerrero F.D."/>
            <person name="Moolhuijzen P."/>
            <person name="Goolsby J.A."/>
            <person name="Tidwell J."/>
            <person name="Bellgard S.E."/>
            <person name="Bellgard M.I."/>
        </authorList>
    </citation>
    <scope>NUCLEOTIDE SEQUENCE</scope>
    <source>
        <tissue evidence="1">Shoot tissue taken approximately 20 cm above the soil surface</tissue>
    </source>
</reference>
<sequence length="89" mass="9746">MFKLACGSGMQGTDPRCSQLQLLSLTCYHLSHIQTILPQVLLPNLYIHQSTRTDALLIVSCGLLQAVGLLPDHRAVNSPYGMVNLLTLK</sequence>
<dbReference type="AlphaFoldDB" id="A0A0A9E6G6"/>
<reference evidence="1" key="1">
    <citation type="submission" date="2014-09" db="EMBL/GenBank/DDBJ databases">
        <authorList>
            <person name="Magalhaes I.L.F."/>
            <person name="Oliveira U."/>
            <person name="Santos F.R."/>
            <person name="Vidigal T.H.D.A."/>
            <person name="Brescovit A.D."/>
            <person name="Santos A.J."/>
        </authorList>
    </citation>
    <scope>NUCLEOTIDE SEQUENCE</scope>
    <source>
        <tissue evidence="1">Shoot tissue taken approximately 20 cm above the soil surface</tissue>
    </source>
</reference>
<accession>A0A0A9E6G6</accession>
<name>A0A0A9E6G6_ARUDO</name>
<organism evidence="1">
    <name type="scientific">Arundo donax</name>
    <name type="common">Giant reed</name>
    <name type="synonym">Donax arundinaceus</name>
    <dbReference type="NCBI Taxonomy" id="35708"/>
    <lineage>
        <taxon>Eukaryota</taxon>
        <taxon>Viridiplantae</taxon>
        <taxon>Streptophyta</taxon>
        <taxon>Embryophyta</taxon>
        <taxon>Tracheophyta</taxon>
        <taxon>Spermatophyta</taxon>
        <taxon>Magnoliopsida</taxon>
        <taxon>Liliopsida</taxon>
        <taxon>Poales</taxon>
        <taxon>Poaceae</taxon>
        <taxon>PACMAD clade</taxon>
        <taxon>Arundinoideae</taxon>
        <taxon>Arundineae</taxon>
        <taxon>Arundo</taxon>
    </lineage>
</organism>
<proteinExistence type="predicted"/>